<gene>
    <name evidence="9" type="ORF">HMPREF9233_00721</name>
</gene>
<dbReference type="Gene3D" id="1.10.4160.10">
    <property type="entry name" value="Hydantoin permease"/>
    <property type="match status" value="1"/>
</dbReference>
<dbReference type="GO" id="GO:0022857">
    <property type="term" value="F:transmembrane transporter activity"/>
    <property type="evidence" value="ECO:0007669"/>
    <property type="project" value="InterPro"/>
</dbReference>
<feature type="transmembrane region" description="Helical" evidence="8">
    <location>
        <begin position="100"/>
        <end position="124"/>
    </location>
</feature>
<feature type="transmembrane region" description="Helical" evidence="8">
    <location>
        <begin position="26"/>
        <end position="54"/>
    </location>
</feature>
<evidence type="ECO:0000256" key="2">
    <source>
        <dbReference type="ARBA" id="ARBA00008974"/>
    </source>
</evidence>
<organism evidence="9 10">
    <name type="scientific">Actinobaculum massiliense ACS-171-V-Col2</name>
    <dbReference type="NCBI Taxonomy" id="883066"/>
    <lineage>
        <taxon>Bacteria</taxon>
        <taxon>Bacillati</taxon>
        <taxon>Actinomycetota</taxon>
        <taxon>Actinomycetes</taxon>
        <taxon>Actinomycetales</taxon>
        <taxon>Actinomycetaceae</taxon>
        <taxon>Actinobaculum</taxon>
    </lineage>
</organism>
<sequence>MSGLVEQRGIDLVSPTQRYGKSFDLFFLWAGTTTNIFTVSYGAMLVILFGLSFWQAAAVIVVGNILAYPLLSLTSVTGPVTGTTTITISRSSFGPNGARIAGILSWLMLIGFEAGGLILVYYAVSSLIGNIAGVTPDGGVQIALIIALGAIQMVLPLVGHKLLMVAQKYATIIFAISFVVLAFLILPQANFDNGDGASPAALVSACGLVMVSGGLSWAPSGANFSRYLPANSSQPAVGFWAAMGGFVPYVLLQTLGAAMATVTVGDSLDLSDPLAVPAVLAPAFAIPFLILVAVGLLIQNGTNLYSSGLNLQTAGLKVPRMLIVVTDTIACIIIAIIATSQSTFYDLLSAFIGSMSIWLAPWVAVFIVDWAQRRGSYNLAGLEGKPGSAYWGTNGIRLPGMIALITGMIFAALCANTGYFVGPLAALWNSADPMASPDLSIPVGMLVAGVIYALTNRGSRPAPVRVPGDNSAKVSTTPE</sequence>
<dbReference type="Pfam" id="PF02133">
    <property type="entry name" value="Transp_cyt_pur"/>
    <property type="match status" value="1"/>
</dbReference>
<name>K9EHP5_9ACTO</name>
<dbReference type="InterPro" id="IPR026030">
    <property type="entry name" value="Pur-cyt_permease_Fcy2/21/22"/>
</dbReference>
<comment type="caution">
    <text evidence="9">The sequence shown here is derived from an EMBL/GenBank/DDBJ whole genome shotgun (WGS) entry which is preliminary data.</text>
</comment>
<evidence type="ECO:0000256" key="8">
    <source>
        <dbReference type="SAM" id="Phobius"/>
    </source>
</evidence>
<feature type="transmembrane region" description="Helical" evidence="8">
    <location>
        <begin position="139"/>
        <end position="158"/>
    </location>
</feature>
<dbReference type="PANTHER" id="PTHR31806">
    <property type="entry name" value="PURINE-CYTOSINE PERMEASE FCY2-RELATED"/>
    <property type="match status" value="1"/>
</dbReference>
<keyword evidence="5 8" id="KW-1133">Transmembrane helix</keyword>
<dbReference type="STRING" id="202789.GCA_001457435_01410"/>
<proteinExistence type="inferred from homology"/>
<evidence type="ECO:0000256" key="7">
    <source>
        <dbReference type="PIRNR" id="PIRNR002744"/>
    </source>
</evidence>
<evidence type="ECO:0008006" key="11">
    <source>
        <dbReference type="Google" id="ProtNLM"/>
    </source>
</evidence>
<feature type="transmembrane region" description="Helical" evidence="8">
    <location>
        <begin position="398"/>
        <end position="419"/>
    </location>
</feature>
<evidence type="ECO:0000256" key="4">
    <source>
        <dbReference type="ARBA" id="ARBA00022692"/>
    </source>
</evidence>
<feature type="transmembrane region" description="Helical" evidence="8">
    <location>
        <begin position="170"/>
        <end position="191"/>
    </location>
</feature>
<dbReference type="PIRSF" id="PIRSF002744">
    <property type="entry name" value="Pur-cyt_permease"/>
    <property type="match status" value="1"/>
</dbReference>
<feature type="transmembrane region" description="Helical" evidence="8">
    <location>
        <begin position="344"/>
        <end position="368"/>
    </location>
</feature>
<comment type="similarity">
    <text evidence="2 7">Belongs to the purine-cytosine permease (2.A.39) family.</text>
</comment>
<feature type="transmembrane region" description="Helical" evidence="8">
    <location>
        <begin position="239"/>
        <end position="262"/>
    </location>
</feature>
<feature type="transmembrane region" description="Helical" evidence="8">
    <location>
        <begin position="439"/>
        <end position="455"/>
    </location>
</feature>
<evidence type="ECO:0000256" key="1">
    <source>
        <dbReference type="ARBA" id="ARBA00004141"/>
    </source>
</evidence>
<dbReference type="EMBL" id="AGWL01000003">
    <property type="protein sequence ID" value="EKU95356.1"/>
    <property type="molecule type" value="Genomic_DNA"/>
</dbReference>
<evidence type="ECO:0000256" key="3">
    <source>
        <dbReference type="ARBA" id="ARBA00022448"/>
    </source>
</evidence>
<evidence type="ECO:0000313" key="10">
    <source>
        <dbReference type="Proteomes" id="UP000009888"/>
    </source>
</evidence>
<feature type="transmembrane region" description="Helical" evidence="8">
    <location>
        <begin position="318"/>
        <end position="338"/>
    </location>
</feature>
<reference evidence="9 10" key="1">
    <citation type="submission" date="2012-09" db="EMBL/GenBank/DDBJ databases">
        <title>The Genome Sequence of Actinobaculum massiliae ACS-171-V-COL2.</title>
        <authorList>
            <consortium name="The Broad Institute Genome Sequencing Platform"/>
            <person name="Earl A."/>
            <person name="Ward D."/>
            <person name="Feldgarden M."/>
            <person name="Gevers D."/>
            <person name="Saerens B."/>
            <person name="Vaneechoutte M."/>
            <person name="Walker B."/>
            <person name="Young S.K."/>
            <person name="Zeng Q."/>
            <person name="Gargeya S."/>
            <person name="Fitzgerald M."/>
            <person name="Haas B."/>
            <person name="Abouelleil A."/>
            <person name="Alvarado L."/>
            <person name="Arachchi H.M."/>
            <person name="Berlin A."/>
            <person name="Chapman S.B."/>
            <person name="Goldberg J."/>
            <person name="Griggs A."/>
            <person name="Gujja S."/>
            <person name="Hansen M."/>
            <person name="Howarth C."/>
            <person name="Imamovic A."/>
            <person name="Larimer J."/>
            <person name="McCowen C."/>
            <person name="Montmayeur A."/>
            <person name="Murphy C."/>
            <person name="Neiman D."/>
            <person name="Pearson M."/>
            <person name="Priest M."/>
            <person name="Roberts A."/>
            <person name="Saif S."/>
            <person name="Shea T."/>
            <person name="Sisk P."/>
            <person name="Sykes S."/>
            <person name="Wortman J."/>
            <person name="Nusbaum C."/>
            <person name="Birren B."/>
        </authorList>
    </citation>
    <scope>NUCLEOTIDE SEQUENCE [LARGE SCALE GENOMIC DNA]</scope>
    <source>
        <strain evidence="10">ACS-171-V-Col2</strain>
    </source>
</reference>
<evidence type="ECO:0000256" key="5">
    <source>
        <dbReference type="ARBA" id="ARBA00022989"/>
    </source>
</evidence>
<dbReference type="eggNOG" id="COG1457">
    <property type="taxonomic scope" value="Bacteria"/>
</dbReference>
<dbReference type="PATRIC" id="fig|883066.3.peg.743"/>
<keyword evidence="4 8" id="KW-0812">Transmembrane</keyword>
<feature type="transmembrane region" description="Helical" evidence="8">
    <location>
        <begin position="66"/>
        <end position="88"/>
    </location>
</feature>
<dbReference type="InterPro" id="IPR001248">
    <property type="entry name" value="Pur-cyt_permease"/>
</dbReference>
<keyword evidence="6 7" id="KW-0472">Membrane</keyword>
<dbReference type="HOGENOM" id="CLU_026016_3_2_11"/>
<dbReference type="AlphaFoldDB" id="K9EHP5"/>
<keyword evidence="3 7" id="KW-0813">Transport</keyword>
<dbReference type="Proteomes" id="UP000009888">
    <property type="component" value="Unassembled WGS sequence"/>
</dbReference>
<evidence type="ECO:0000256" key="6">
    <source>
        <dbReference type="ARBA" id="ARBA00023136"/>
    </source>
</evidence>
<feature type="transmembrane region" description="Helical" evidence="8">
    <location>
        <begin position="274"/>
        <end position="298"/>
    </location>
</feature>
<accession>K9EHP5</accession>
<keyword evidence="10" id="KW-1185">Reference proteome</keyword>
<comment type="subcellular location">
    <subcellularLocation>
        <location evidence="1">Membrane</location>
        <topology evidence="1">Multi-pass membrane protein</topology>
    </subcellularLocation>
</comment>
<dbReference type="RefSeq" id="WP_007000927.1">
    <property type="nucleotide sequence ID" value="NZ_JH992955.1"/>
</dbReference>
<dbReference type="GO" id="GO:0005886">
    <property type="term" value="C:plasma membrane"/>
    <property type="evidence" value="ECO:0007669"/>
    <property type="project" value="TreeGrafter"/>
</dbReference>
<evidence type="ECO:0000313" key="9">
    <source>
        <dbReference type="EMBL" id="EKU95356.1"/>
    </source>
</evidence>
<feature type="transmembrane region" description="Helical" evidence="8">
    <location>
        <begin position="197"/>
        <end position="218"/>
    </location>
</feature>
<dbReference type="PANTHER" id="PTHR31806:SF1">
    <property type="entry name" value="PURINE-CYTOSINE PERMEASE FCY2-RELATED"/>
    <property type="match status" value="1"/>
</dbReference>
<protein>
    <recommendedName>
        <fullName evidence="11">NCS1 nucleoside transporter</fullName>
    </recommendedName>
</protein>